<dbReference type="KEGG" id="mpp:MICPUCDRAFT_63483"/>
<sequence length="828" mass="85426">MALLEQLLNVAVLAGSSNAGALLTAKAPKIADPENLITESMSIEKIRWRTLPAYEEVLAPAASAQAFAKHVHATFAKSVMQAWESKYLSHCPEQPASSLMTALQHLGEGTSKVAGGAGGGRATVPSAEADVQAAMRGLHDTMGALEGLNAALAAPAAARPPPPPPFSPSPEMTSSIVEMGFSHAQARAALVAVRGQSIELAMEWLFTHPEQAAEADAEAAAAEAPTEPPPAAAADGAEAPAAETPAAETPAAETPAAETPTAETPAAETTTSPPPTASADADADMMRALAMSMGEEEEIEAAAEKEKAEDEEAKKEESAPAKPPPLPEPLDVDPSSLPSPAAMIPPLLRLSERNEAMAFAGADLLVKAFKRADGDARTSAVRALVQAVRSQSAQLKYGDDEETHAKRLCTAVHLLALVLVEDPDARDPAAEEDVVDLALATLEEFQAARAADPETGKPSDCGKAMMPWWASGMLLVLDTMSQWRMINTEDAAGDGKKEKENDAGGEKEKEKAAEDTKPAEKTSPAKKPIADVIGGDPAGYLDEPSRVRATKLCVNILRLTEKYGDVTPGVTIASARTSDADVGGVQAALQLLSHLTLSHARAKQVLDAGCLRLLLDLPARFAFPAYDALAASILRHIVEDVNTLQSAMEAEIHAALSGPGHARGRTTMLAALSSLRPVISRDPVCFLAAMEKCCTFKEVDGRRVISLKPPGETTTGAAAAAAAAVAGGKKSADGKTDASAPAEQPPAVKSAKPTQKVKISSTFIAVIDALANAVLGYPPPPAADKAAADETPAGEGAVAMDVNGGDAAPPAGTARIGDTNVPVTAPSL</sequence>
<dbReference type="PROSITE" id="PS50330">
    <property type="entry name" value="UIM"/>
    <property type="match status" value="1"/>
</dbReference>
<evidence type="ECO:0000313" key="3">
    <source>
        <dbReference type="EMBL" id="EEH54649.1"/>
    </source>
</evidence>
<protein>
    <submittedName>
        <fullName evidence="3">Predicted protein</fullName>
    </submittedName>
</protein>
<feature type="region of interest" description="Disordered" evidence="1">
    <location>
        <begin position="730"/>
        <end position="754"/>
    </location>
</feature>
<evidence type="ECO:0000259" key="2">
    <source>
        <dbReference type="PROSITE" id="PS50030"/>
    </source>
</evidence>
<feature type="region of interest" description="Disordered" evidence="1">
    <location>
        <begin position="212"/>
        <end position="280"/>
    </location>
</feature>
<dbReference type="RefSeq" id="XP_003060999.1">
    <property type="nucleotide sequence ID" value="XM_003060953.1"/>
</dbReference>
<dbReference type="STRING" id="564608.C1MZR5"/>
<feature type="domain" description="UBA" evidence="2">
    <location>
        <begin position="167"/>
        <end position="208"/>
    </location>
</feature>
<dbReference type="OrthoDB" id="515428at2759"/>
<dbReference type="GeneID" id="9686705"/>
<dbReference type="InterPro" id="IPR003903">
    <property type="entry name" value="UIM_dom"/>
</dbReference>
<feature type="region of interest" description="Disordered" evidence="1">
    <location>
        <begin position="296"/>
        <end position="338"/>
    </location>
</feature>
<keyword evidence="4" id="KW-1185">Reference proteome</keyword>
<feature type="compositionally biased region" description="Basic and acidic residues" evidence="1">
    <location>
        <begin position="302"/>
        <end position="319"/>
    </location>
</feature>
<feature type="region of interest" description="Disordered" evidence="1">
    <location>
        <begin position="782"/>
        <end position="828"/>
    </location>
</feature>
<gene>
    <name evidence="3" type="ORF">MICPUCDRAFT_63483</name>
</gene>
<dbReference type="InterPro" id="IPR015940">
    <property type="entry name" value="UBA"/>
</dbReference>
<evidence type="ECO:0000313" key="4">
    <source>
        <dbReference type="Proteomes" id="UP000001876"/>
    </source>
</evidence>
<dbReference type="SMART" id="SM00165">
    <property type="entry name" value="UBA"/>
    <property type="match status" value="1"/>
</dbReference>
<dbReference type="Proteomes" id="UP000001876">
    <property type="component" value="Unassembled WGS sequence"/>
</dbReference>
<feature type="compositionally biased region" description="Low complexity" evidence="1">
    <location>
        <begin position="212"/>
        <end position="225"/>
    </location>
</feature>
<feature type="compositionally biased region" description="Low complexity" evidence="1">
    <location>
        <begin position="232"/>
        <end position="271"/>
    </location>
</feature>
<name>C1MZR5_MICPC</name>
<proteinExistence type="predicted"/>
<feature type="region of interest" description="Disordered" evidence="1">
    <location>
        <begin position="489"/>
        <end position="529"/>
    </location>
</feature>
<dbReference type="eggNOG" id="KOG0939">
    <property type="taxonomic scope" value="Eukaryota"/>
</dbReference>
<dbReference type="InterPro" id="IPR009060">
    <property type="entry name" value="UBA-like_sf"/>
</dbReference>
<dbReference type="PROSITE" id="PS50030">
    <property type="entry name" value="UBA"/>
    <property type="match status" value="1"/>
</dbReference>
<evidence type="ECO:0000256" key="1">
    <source>
        <dbReference type="SAM" id="MobiDB-lite"/>
    </source>
</evidence>
<organism evidence="4">
    <name type="scientific">Micromonas pusilla (strain CCMP1545)</name>
    <name type="common">Picoplanktonic green alga</name>
    <dbReference type="NCBI Taxonomy" id="564608"/>
    <lineage>
        <taxon>Eukaryota</taxon>
        <taxon>Viridiplantae</taxon>
        <taxon>Chlorophyta</taxon>
        <taxon>Mamiellophyceae</taxon>
        <taxon>Mamiellales</taxon>
        <taxon>Mamiellaceae</taxon>
        <taxon>Micromonas</taxon>
    </lineage>
</organism>
<reference evidence="3 4" key="1">
    <citation type="journal article" date="2009" name="Science">
        <title>Green evolution and dynamic adaptations revealed by genomes of the marine picoeukaryotes Micromonas.</title>
        <authorList>
            <person name="Worden A.Z."/>
            <person name="Lee J.H."/>
            <person name="Mock T."/>
            <person name="Rouze P."/>
            <person name="Simmons M.P."/>
            <person name="Aerts A.L."/>
            <person name="Allen A.E."/>
            <person name="Cuvelier M.L."/>
            <person name="Derelle E."/>
            <person name="Everett M.V."/>
            <person name="Foulon E."/>
            <person name="Grimwood J."/>
            <person name="Gundlach H."/>
            <person name="Henrissat B."/>
            <person name="Napoli C."/>
            <person name="McDonald S.M."/>
            <person name="Parker M.S."/>
            <person name="Rombauts S."/>
            <person name="Salamov A."/>
            <person name="Von Dassow P."/>
            <person name="Badger J.H."/>
            <person name="Coutinho P.M."/>
            <person name="Demir E."/>
            <person name="Dubchak I."/>
            <person name="Gentemann C."/>
            <person name="Eikrem W."/>
            <person name="Gready J.E."/>
            <person name="John U."/>
            <person name="Lanier W."/>
            <person name="Lindquist E.A."/>
            <person name="Lucas S."/>
            <person name="Mayer K.F."/>
            <person name="Moreau H."/>
            <person name="Not F."/>
            <person name="Otillar R."/>
            <person name="Panaud O."/>
            <person name="Pangilinan J."/>
            <person name="Paulsen I."/>
            <person name="Piegu B."/>
            <person name="Poliakov A."/>
            <person name="Robbens S."/>
            <person name="Schmutz J."/>
            <person name="Toulza E."/>
            <person name="Wyss T."/>
            <person name="Zelensky A."/>
            <person name="Zhou K."/>
            <person name="Armbrust E.V."/>
            <person name="Bhattacharya D."/>
            <person name="Goodenough U.W."/>
            <person name="Van de Peer Y."/>
            <person name="Grigoriev I.V."/>
        </authorList>
    </citation>
    <scope>NUCLEOTIDE SEQUENCE [LARGE SCALE GENOMIC DNA]</scope>
    <source>
        <strain evidence="3 4">CCMP1545</strain>
    </source>
</reference>
<dbReference type="Gene3D" id="1.10.8.10">
    <property type="entry name" value="DNA helicase RuvA subunit, C-terminal domain"/>
    <property type="match status" value="1"/>
</dbReference>
<dbReference type="AlphaFoldDB" id="C1MZR5"/>
<feature type="non-terminal residue" evidence="3">
    <location>
        <position position="828"/>
    </location>
</feature>
<dbReference type="SUPFAM" id="SSF46934">
    <property type="entry name" value="UBA-like"/>
    <property type="match status" value="1"/>
</dbReference>
<accession>C1MZR5</accession>
<dbReference type="CDD" id="cd14327">
    <property type="entry name" value="UBA_atUPL1_2_like"/>
    <property type="match status" value="1"/>
</dbReference>
<dbReference type="EMBL" id="GG663743">
    <property type="protein sequence ID" value="EEH54649.1"/>
    <property type="molecule type" value="Genomic_DNA"/>
</dbReference>
<feature type="compositionally biased region" description="Low complexity" evidence="1">
    <location>
        <begin position="783"/>
        <end position="793"/>
    </location>
</feature>
<feature type="compositionally biased region" description="Basic and acidic residues" evidence="1">
    <location>
        <begin position="493"/>
        <end position="520"/>
    </location>
</feature>
<dbReference type="Pfam" id="PF22562">
    <property type="entry name" value="UBA_7"/>
    <property type="match status" value="1"/>
</dbReference>